<keyword evidence="3" id="KW-1185">Reference proteome</keyword>
<dbReference type="AlphaFoldDB" id="A0A0V1CDL0"/>
<proteinExistence type="predicted"/>
<organism evidence="2 3">
    <name type="scientific">Trichinella britovi</name>
    <name type="common">Parasitic roundworm</name>
    <dbReference type="NCBI Taxonomy" id="45882"/>
    <lineage>
        <taxon>Eukaryota</taxon>
        <taxon>Metazoa</taxon>
        <taxon>Ecdysozoa</taxon>
        <taxon>Nematoda</taxon>
        <taxon>Enoplea</taxon>
        <taxon>Dorylaimia</taxon>
        <taxon>Trichinellida</taxon>
        <taxon>Trichinellidae</taxon>
        <taxon>Trichinella</taxon>
    </lineage>
</organism>
<feature type="region of interest" description="Disordered" evidence="1">
    <location>
        <begin position="1"/>
        <end position="20"/>
    </location>
</feature>
<comment type="caution">
    <text evidence="2">The sequence shown here is derived from an EMBL/GenBank/DDBJ whole genome shotgun (WGS) entry which is preliminary data.</text>
</comment>
<dbReference type="EMBL" id="JYDI01000246">
    <property type="protein sequence ID" value="KRY47350.1"/>
    <property type="molecule type" value="Genomic_DNA"/>
</dbReference>
<evidence type="ECO:0000256" key="1">
    <source>
        <dbReference type="SAM" id="MobiDB-lite"/>
    </source>
</evidence>
<protein>
    <submittedName>
        <fullName evidence="2">Uncharacterized protein</fullName>
    </submittedName>
</protein>
<dbReference type="Proteomes" id="UP000054653">
    <property type="component" value="Unassembled WGS sequence"/>
</dbReference>
<evidence type="ECO:0000313" key="3">
    <source>
        <dbReference type="Proteomes" id="UP000054653"/>
    </source>
</evidence>
<gene>
    <name evidence="2" type="ORF">T03_16935</name>
</gene>
<sequence length="158" mass="16920">MVRMNRAPDGATEVFRRRGAPGPLACGPSINQRLVARRLRSAAPSDHQQPAGPWVNDRTTRLFAVLPRAAASRDTASAGRNELLDSAFYPSSSSPGTYSSPVSSALRTDHSSTLLAWSCPRLASTPGRLAHTRVCGLCCPSRNSGAVARAYPFPDRFV</sequence>
<reference evidence="2 3" key="1">
    <citation type="submission" date="2015-01" db="EMBL/GenBank/DDBJ databases">
        <title>Evolution of Trichinella species and genotypes.</title>
        <authorList>
            <person name="Korhonen P.K."/>
            <person name="Edoardo P."/>
            <person name="Giuseppe L.R."/>
            <person name="Gasser R.B."/>
        </authorList>
    </citation>
    <scope>NUCLEOTIDE SEQUENCE [LARGE SCALE GENOMIC DNA]</scope>
    <source>
        <strain evidence="2">ISS120</strain>
    </source>
</reference>
<evidence type="ECO:0000313" key="2">
    <source>
        <dbReference type="EMBL" id="KRY47350.1"/>
    </source>
</evidence>
<name>A0A0V1CDL0_TRIBR</name>
<accession>A0A0V1CDL0</accession>